<dbReference type="EMBL" id="NAJQ01000298">
    <property type="protein sequence ID" value="TKA72693.1"/>
    <property type="molecule type" value="Genomic_DNA"/>
</dbReference>
<proteinExistence type="predicted"/>
<organism evidence="1 2">
    <name type="scientific">Friedmanniomyces simplex</name>
    <dbReference type="NCBI Taxonomy" id="329884"/>
    <lineage>
        <taxon>Eukaryota</taxon>
        <taxon>Fungi</taxon>
        <taxon>Dikarya</taxon>
        <taxon>Ascomycota</taxon>
        <taxon>Pezizomycotina</taxon>
        <taxon>Dothideomycetes</taxon>
        <taxon>Dothideomycetidae</taxon>
        <taxon>Mycosphaerellales</taxon>
        <taxon>Teratosphaeriaceae</taxon>
        <taxon>Friedmanniomyces</taxon>
    </lineage>
</organism>
<gene>
    <name evidence="1" type="ORF">B0A55_06490</name>
</gene>
<dbReference type="Proteomes" id="UP000309340">
    <property type="component" value="Unassembled WGS sequence"/>
</dbReference>
<reference evidence="1 2" key="1">
    <citation type="submission" date="2017-03" db="EMBL/GenBank/DDBJ databases">
        <title>Genomes of endolithic fungi from Antarctica.</title>
        <authorList>
            <person name="Coleine C."/>
            <person name="Masonjones S."/>
            <person name="Stajich J.E."/>
        </authorList>
    </citation>
    <scope>NUCLEOTIDE SEQUENCE [LARGE SCALE GENOMIC DNA]</scope>
    <source>
        <strain evidence="1 2">CCFEE 5184</strain>
    </source>
</reference>
<comment type="caution">
    <text evidence="1">The sequence shown here is derived from an EMBL/GenBank/DDBJ whole genome shotgun (WGS) entry which is preliminary data.</text>
</comment>
<name>A0A4U0XBT9_9PEZI</name>
<accession>A0A4U0XBT9</accession>
<keyword evidence="2" id="KW-1185">Reference proteome</keyword>
<evidence type="ECO:0000313" key="2">
    <source>
        <dbReference type="Proteomes" id="UP000309340"/>
    </source>
</evidence>
<evidence type="ECO:0000313" key="1">
    <source>
        <dbReference type="EMBL" id="TKA72693.1"/>
    </source>
</evidence>
<sequence>MAAAATAAAAEVKENEDDGFTILHVTRRVRLESIDTLVERAEAFDALRAAYKNFVKETAQQICKDTDDELRMDLEDYVTNIMSVPKARFMQRASKGGKWFVCLEVAPKVLKRENFRAEKLNDEFWRDSEDAHFSRICEERRCRLQTFETGVKQAYQFVEEARKFQG</sequence>
<dbReference type="AlphaFoldDB" id="A0A4U0XBT9"/>
<dbReference type="OrthoDB" id="3861605at2759"/>
<protein>
    <submittedName>
        <fullName evidence="1">Uncharacterized protein</fullName>
    </submittedName>
</protein>